<evidence type="ECO:0000313" key="2">
    <source>
        <dbReference type="Proteomes" id="UP000266723"/>
    </source>
</evidence>
<gene>
    <name evidence="1" type="ORF">DY000_02012600</name>
</gene>
<proteinExistence type="predicted"/>
<dbReference type="EMBL" id="QGKV02000759">
    <property type="protein sequence ID" value="KAF3564151.1"/>
    <property type="molecule type" value="Genomic_DNA"/>
</dbReference>
<organism evidence="1 2">
    <name type="scientific">Brassica cretica</name>
    <name type="common">Mustard</name>
    <dbReference type="NCBI Taxonomy" id="69181"/>
    <lineage>
        <taxon>Eukaryota</taxon>
        <taxon>Viridiplantae</taxon>
        <taxon>Streptophyta</taxon>
        <taxon>Embryophyta</taxon>
        <taxon>Tracheophyta</taxon>
        <taxon>Spermatophyta</taxon>
        <taxon>Magnoliopsida</taxon>
        <taxon>eudicotyledons</taxon>
        <taxon>Gunneridae</taxon>
        <taxon>Pentapetalae</taxon>
        <taxon>rosids</taxon>
        <taxon>malvids</taxon>
        <taxon>Brassicales</taxon>
        <taxon>Brassicaceae</taxon>
        <taxon>Brassiceae</taxon>
        <taxon>Brassica</taxon>
    </lineage>
</organism>
<comment type="caution">
    <text evidence="1">The sequence shown here is derived from an EMBL/GenBank/DDBJ whole genome shotgun (WGS) entry which is preliminary data.</text>
</comment>
<keyword evidence="2" id="KW-1185">Reference proteome</keyword>
<reference evidence="1 2" key="1">
    <citation type="journal article" date="2020" name="BMC Genomics">
        <title>Intraspecific diversification of the crop wild relative Brassica cretica Lam. using demographic model selection.</title>
        <authorList>
            <person name="Kioukis A."/>
            <person name="Michalopoulou V.A."/>
            <person name="Briers L."/>
            <person name="Pirintsos S."/>
            <person name="Studholme D.J."/>
            <person name="Pavlidis P."/>
            <person name="Sarris P.F."/>
        </authorList>
    </citation>
    <scope>NUCLEOTIDE SEQUENCE [LARGE SCALE GENOMIC DNA]</scope>
    <source>
        <strain evidence="2">cv. PFS-1207/04</strain>
    </source>
</reference>
<dbReference type="Proteomes" id="UP000266723">
    <property type="component" value="Unassembled WGS sequence"/>
</dbReference>
<accession>A0ABQ7CX58</accession>
<evidence type="ECO:0000313" key="1">
    <source>
        <dbReference type="EMBL" id="KAF3564151.1"/>
    </source>
</evidence>
<protein>
    <submittedName>
        <fullName evidence="1">Uncharacterized protein</fullName>
    </submittedName>
</protein>
<name>A0ABQ7CX58_BRACR</name>
<sequence>MGFSDSKQIKPWTDSVDEELARNLYDDDQTTEKKSMTCSSSEYAVESRKQTTWHIFGNKVEGAAVGNEFRTS</sequence>